<evidence type="ECO:0000313" key="7">
    <source>
        <dbReference type="EMBL" id="EES90513.1"/>
    </source>
</evidence>
<feature type="transmembrane region" description="Helical" evidence="5">
    <location>
        <begin position="153"/>
        <end position="175"/>
    </location>
</feature>
<keyword evidence="1 5" id="KW-1003">Cell membrane</keyword>
<accession>A0A9P2G5U2</accession>
<feature type="coiled-coil region" evidence="6">
    <location>
        <begin position="836"/>
        <end position="883"/>
    </location>
</feature>
<dbReference type="PANTHER" id="PTHR39344">
    <property type="entry name" value="UPF0182 PROTEIN SLL1060"/>
    <property type="match status" value="1"/>
</dbReference>
<evidence type="ECO:0000256" key="5">
    <source>
        <dbReference type="HAMAP-Rule" id="MF_01600"/>
    </source>
</evidence>
<evidence type="ECO:0000256" key="3">
    <source>
        <dbReference type="ARBA" id="ARBA00022989"/>
    </source>
</evidence>
<comment type="subcellular location">
    <subcellularLocation>
        <location evidence="5">Cell membrane</location>
        <topology evidence="5">Multi-pass membrane protein</topology>
    </subcellularLocation>
</comment>
<dbReference type="NCBIfam" id="NF000825">
    <property type="entry name" value="PRK00068.1"/>
    <property type="match status" value="1"/>
</dbReference>
<sequence>MKKNKMAIICIICLALIVVFLKKIVNIIINIKWFKEIGYLSIYFTRIITVVSLMVLIFTICFFTIKFYFKSIKNNISKNKKFIDVDLGNEKIQNRIINIVNILISLFISITFSIGYWDKILKFINANKFNIKDPIFNIDISFFIFKLPLIESIYSSLMSFLIILAVMTVVIYIILNAKDKISFGKNYTGKIIHINNFKSGITKFAGRQLAILGALLLLCISLGYLIKAWNLSYSPRGVAFGASYTDTKITLKFYIAIAIVAIFSSIIVFIGILKSKIKPIIASLVVIAILVVSEGIISGVWQRLIVKSNERRLETPFIEYNMKYTKQAFGIDNVKEKLYPLTNVLTKESIEKNKDTIGNIKINSVSQALEYYNQVESKKNYYNFNDIDIDRYKINGKYNQVFIAPREIDYNKLQEKANTWQNKHLTYTHGYGVVMSKVNSVTKEGKPDFIIKDMPLVNTSGVKLEDPRIYYGEKTNEYCIVNTKLNEMDYLKDSGENASKNYHGNSGIKMSILNRIFFAINERDIKFLLSSDITSNSRILIRRNIVDRVKKIAPFLSYDSNPYIVINNKKLYWIIDAYTTSIRYPFSEPIEGINYMRNSVKVIIDAVNGTTDFYIIDKNDPIVLTYSKIFPKLFKDGRDIPQGFKEHFKYPQDYFQLQCKAMERYHVSNPGTFFAGQNVWDVAKTQKQVEGKKSVNEASYLIMKLPDEQKEEMILLQYFNQYQRENMIALFGARMDNDNYGKLVLYKFPTTKSETVNSPILFKQKIKQDTTISKELSLWDAKGSQVQFGDTMIIPLENSLLYVEPLYLRADSDRSIPEMKRVIVAYGDRIVLHESIEKALYQLFNYEENVEEIKKNHVNNIKNENINKEIKEAKELYNKALESQKNGDWSGYGENISKLGKLLDNLNKK</sequence>
<evidence type="ECO:0000313" key="8">
    <source>
        <dbReference type="Proteomes" id="UP000006160"/>
    </source>
</evidence>
<feature type="transmembrane region" description="Helical" evidence="5">
    <location>
        <begin position="96"/>
        <end position="117"/>
    </location>
</feature>
<comment type="caution">
    <text evidence="7">The sequence shown here is derived from an EMBL/GenBank/DDBJ whole genome shotgun (WGS) entry which is preliminary data.</text>
</comment>
<dbReference type="Pfam" id="PF03699">
    <property type="entry name" value="UPF0182"/>
    <property type="match status" value="1"/>
</dbReference>
<dbReference type="RefSeq" id="WP_003377182.1">
    <property type="nucleotide sequence ID" value="NZ_ACSJ01000008.1"/>
</dbReference>
<feature type="transmembrane region" description="Helical" evidence="5">
    <location>
        <begin position="253"/>
        <end position="273"/>
    </location>
</feature>
<organism evidence="7 8">
    <name type="scientific">Clostridium botulinum D str. 1873</name>
    <dbReference type="NCBI Taxonomy" id="592027"/>
    <lineage>
        <taxon>Bacteria</taxon>
        <taxon>Bacillati</taxon>
        <taxon>Bacillota</taxon>
        <taxon>Clostridia</taxon>
        <taxon>Eubacteriales</taxon>
        <taxon>Clostridiaceae</taxon>
        <taxon>Clostridium</taxon>
    </lineage>
</organism>
<feature type="transmembrane region" description="Helical" evidence="5">
    <location>
        <begin position="43"/>
        <end position="69"/>
    </location>
</feature>
<comment type="similarity">
    <text evidence="5">Belongs to the UPF0182 family.</text>
</comment>
<feature type="transmembrane region" description="Helical" evidence="5">
    <location>
        <begin position="280"/>
        <end position="301"/>
    </location>
</feature>
<dbReference type="GO" id="GO:0005886">
    <property type="term" value="C:plasma membrane"/>
    <property type="evidence" value="ECO:0007669"/>
    <property type="project" value="UniProtKB-SubCell"/>
</dbReference>
<evidence type="ECO:0000256" key="1">
    <source>
        <dbReference type="ARBA" id="ARBA00022475"/>
    </source>
</evidence>
<keyword evidence="2 5" id="KW-0812">Transmembrane</keyword>
<gene>
    <name evidence="7" type="ORF">CLG_B1967</name>
</gene>
<dbReference type="Proteomes" id="UP000006160">
    <property type="component" value="Unassembled WGS sequence"/>
</dbReference>
<dbReference type="PANTHER" id="PTHR39344:SF1">
    <property type="entry name" value="UPF0182 PROTEIN SLL1060"/>
    <property type="match status" value="1"/>
</dbReference>
<protein>
    <recommendedName>
        <fullName evidence="5">UPF0182 protein CLG_B1967</fullName>
    </recommendedName>
</protein>
<dbReference type="GO" id="GO:0005576">
    <property type="term" value="C:extracellular region"/>
    <property type="evidence" value="ECO:0007669"/>
    <property type="project" value="TreeGrafter"/>
</dbReference>
<keyword evidence="3 5" id="KW-1133">Transmembrane helix</keyword>
<name>A0A9P2G5U2_CLOBO</name>
<dbReference type="AlphaFoldDB" id="A0A9P2G5U2"/>
<dbReference type="InterPro" id="IPR005372">
    <property type="entry name" value="UPF0182"/>
</dbReference>
<dbReference type="EMBL" id="ACSJ01000008">
    <property type="protein sequence ID" value="EES90513.1"/>
    <property type="molecule type" value="Genomic_DNA"/>
</dbReference>
<keyword evidence="4 5" id="KW-0472">Membrane</keyword>
<feature type="transmembrane region" description="Helical" evidence="5">
    <location>
        <begin position="209"/>
        <end position="226"/>
    </location>
</feature>
<evidence type="ECO:0000256" key="6">
    <source>
        <dbReference type="SAM" id="Coils"/>
    </source>
</evidence>
<reference evidence="7 8" key="1">
    <citation type="submission" date="2009-10" db="EMBL/GenBank/DDBJ databases">
        <authorList>
            <person name="Shrivastava S."/>
            <person name="Brinkac L.B."/>
            <person name="Brown J.L."/>
            <person name="Bruce D.B."/>
            <person name="Detter C."/>
            <person name="Green L.D."/>
            <person name="Munk C.A."/>
            <person name="Rogers Y.C."/>
            <person name="Tapia R."/>
            <person name="Saunders E.S."/>
            <person name="Sims D.R."/>
            <person name="Smith L.A."/>
            <person name="Smith T.J."/>
            <person name="Sutton G."/>
            <person name="Brettin T."/>
        </authorList>
    </citation>
    <scope>NUCLEOTIDE SEQUENCE [LARGE SCALE GENOMIC DNA]</scope>
    <source>
        <strain evidence="8">D str. 1873</strain>
    </source>
</reference>
<proteinExistence type="inferred from homology"/>
<evidence type="ECO:0000256" key="4">
    <source>
        <dbReference type="ARBA" id="ARBA00023136"/>
    </source>
</evidence>
<feature type="transmembrane region" description="Helical" evidence="5">
    <location>
        <begin position="7"/>
        <end position="31"/>
    </location>
</feature>
<dbReference type="HAMAP" id="MF_01600">
    <property type="entry name" value="UPF0182"/>
    <property type="match status" value="1"/>
</dbReference>
<keyword evidence="6" id="KW-0175">Coiled coil</keyword>
<evidence type="ECO:0000256" key="2">
    <source>
        <dbReference type="ARBA" id="ARBA00022692"/>
    </source>
</evidence>